<feature type="signal peptide" evidence="1">
    <location>
        <begin position="1"/>
        <end position="26"/>
    </location>
</feature>
<proteinExistence type="predicted"/>
<protein>
    <submittedName>
        <fullName evidence="2">Uncharacterized protein</fullName>
    </submittedName>
</protein>
<gene>
    <name evidence="2" type="ORF">GCM10022277_34250</name>
</gene>
<keyword evidence="1" id="KW-0732">Signal</keyword>
<evidence type="ECO:0000313" key="3">
    <source>
        <dbReference type="Proteomes" id="UP001501565"/>
    </source>
</evidence>
<keyword evidence="3" id="KW-1185">Reference proteome</keyword>
<reference evidence="3" key="1">
    <citation type="journal article" date="2019" name="Int. J. Syst. Evol. Microbiol.">
        <title>The Global Catalogue of Microorganisms (GCM) 10K type strain sequencing project: providing services to taxonomists for standard genome sequencing and annotation.</title>
        <authorList>
            <consortium name="The Broad Institute Genomics Platform"/>
            <consortium name="The Broad Institute Genome Sequencing Center for Infectious Disease"/>
            <person name="Wu L."/>
            <person name="Ma J."/>
        </authorList>
    </citation>
    <scope>NUCLEOTIDE SEQUENCE [LARGE SCALE GENOMIC DNA]</scope>
    <source>
        <strain evidence="3">JCM 17551</strain>
    </source>
</reference>
<comment type="caution">
    <text evidence="2">The sequence shown here is derived from an EMBL/GenBank/DDBJ whole genome shotgun (WGS) entry which is preliminary data.</text>
</comment>
<dbReference type="EMBL" id="BAABBN010000012">
    <property type="protein sequence ID" value="GAA3934842.1"/>
    <property type="molecule type" value="Genomic_DNA"/>
</dbReference>
<organism evidence="2 3">
    <name type="scientific">Litoribacillus peritrichatus</name>
    <dbReference type="NCBI Taxonomy" id="718191"/>
    <lineage>
        <taxon>Bacteria</taxon>
        <taxon>Pseudomonadati</taxon>
        <taxon>Pseudomonadota</taxon>
        <taxon>Gammaproteobacteria</taxon>
        <taxon>Oceanospirillales</taxon>
        <taxon>Oceanospirillaceae</taxon>
        <taxon>Litoribacillus</taxon>
    </lineage>
</organism>
<accession>A0ABP7N1T6</accession>
<name>A0ABP7N1T6_9GAMM</name>
<dbReference type="RefSeq" id="WP_344799819.1">
    <property type="nucleotide sequence ID" value="NZ_BAABBN010000012.1"/>
</dbReference>
<feature type="chain" id="PRO_5047321533" evidence="1">
    <location>
        <begin position="27"/>
        <end position="99"/>
    </location>
</feature>
<evidence type="ECO:0000256" key="1">
    <source>
        <dbReference type="SAM" id="SignalP"/>
    </source>
</evidence>
<sequence>MNKLYKSTLTAVLAAGAFINPMTSMSDEVAVPVAQQAQEHSDIVRPHNGMSMKAVEMKLGQPLSISGPVGEPPITTWEYELFNVYFERNLVIHSVLKHN</sequence>
<evidence type="ECO:0000313" key="2">
    <source>
        <dbReference type="EMBL" id="GAA3934842.1"/>
    </source>
</evidence>
<dbReference type="Proteomes" id="UP001501565">
    <property type="component" value="Unassembled WGS sequence"/>
</dbReference>